<reference evidence="1 2" key="1">
    <citation type="journal article" date="2015" name="Nature">
        <title>rRNA introns, odd ribosomes, and small enigmatic genomes across a large radiation of phyla.</title>
        <authorList>
            <person name="Brown C.T."/>
            <person name="Hug L.A."/>
            <person name="Thomas B.C."/>
            <person name="Sharon I."/>
            <person name="Castelle C.J."/>
            <person name="Singh A."/>
            <person name="Wilkins M.J."/>
            <person name="Williams K.H."/>
            <person name="Banfield J.F."/>
        </authorList>
    </citation>
    <scope>NUCLEOTIDE SEQUENCE [LARGE SCALE GENOMIC DNA]</scope>
</reference>
<gene>
    <name evidence="1" type="ORF">UR61_C0039G0008</name>
</gene>
<protein>
    <submittedName>
        <fullName evidence="1">Uncharacterized protein</fullName>
    </submittedName>
</protein>
<organism evidence="1 2">
    <name type="scientific">candidate division WS6 bacterium GW2011_GWE1_34_7</name>
    <dbReference type="NCBI Taxonomy" id="1619093"/>
    <lineage>
        <taxon>Bacteria</taxon>
        <taxon>Candidatus Dojkabacteria</taxon>
    </lineage>
</organism>
<evidence type="ECO:0000313" key="1">
    <source>
        <dbReference type="EMBL" id="KKP64811.1"/>
    </source>
</evidence>
<evidence type="ECO:0000313" key="2">
    <source>
        <dbReference type="Proteomes" id="UP000033866"/>
    </source>
</evidence>
<feature type="non-terminal residue" evidence="1">
    <location>
        <position position="137"/>
    </location>
</feature>
<name>A0A0G0BMB6_9BACT</name>
<accession>A0A0G0BMB6</accession>
<comment type="caution">
    <text evidence="1">The sequence shown here is derived from an EMBL/GenBank/DDBJ whole genome shotgun (WGS) entry which is preliminary data.</text>
</comment>
<proteinExistence type="predicted"/>
<dbReference type="EMBL" id="LBPV01000039">
    <property type="protein sequence ID" value="KKP64811.1"/>
    <property type="molecule type" value="Genomic_DNA"/>
</dbReference>
<dbReference type="Proteomes" id="UP000033866">
    <property type="component" value="Unassembled WGS sequence"/>
</dbReference>
<sequence>MIIHKATKSVETLLSQPNINFGNYDNVFVVDDNSELGQKIIVNQPYFDFVLDSDNNLIDITPNEKPSDQISEPSEIEQLRSDIRQSNEELTIIKQTFNLIPPILNPITLQDYQQNKIYELSVSCNQHILNGFYSSCR</sequence>
<dbReference type="AlphaFoldDB" id="A0A0G0BMB6"/>